<dbReference type="AlphaFoldDB" id="K9WPM5"/>
<dbReference type="HOGENOM" id="CLU_962270_0_0_3"/>
<proteinExistence type="predicted"/>
<sequence>MKHEFLPVFSVDWLGLLKKLEKLEGNYGILAPITCYNKLLARIRDIGKPFFIDSGIFENQDVPWYFQKGCQFKDERWVRELRLAPEQKLRQNIKHYFNRCDRFSPDYVFAPDIFKEPLLSLYVARLSWEEYWSQPRSYTLIGVVQVGSALYNWPEKAVPTLDSLLPHYDAPKSFLAPLISAYRDIGYEYVALGGLLKADKSRPSGWKFGLSVQELDQLLTWSRPDFVLGGLALTRLEVLQKHKVWADSTTWLWWDARYEPERFSNRNVLQEVVGQSYQRIPEVDVMPVNSRKIL</sequence>
<protein>
    <submittedName>
        <fullName evidence="1">Uncharacterized protein</fullName>
    </submittedName>
</protein>
<reference evidence="1 2" key="1">
    <citation type="submission" date="2012-06" db="EMBL/GenBank/DDBJ databases">
        <title>Finished plasmid 7 of genome of Microcoleus sp. PCC 7113.</title>
        <authorList>
            <consortium name="US DOE Joint Genome Institute"/>
            <person name="Gugger M."/>
            <person name="Coursin T."/>
            <person name="Rippka R."/>
            <person name="Tandeau De Marsac N."/>
            <person name="Huntemann M."/>
            <person name="Wei C.-L."/>
            <person name="Han J."/>
            <person name="Detter J.C."/>
            <person name="Han C."/>
            <person name="Tapia R."/>
            <person name="Chen A."/>
            <person name="Kyrpides N."/>
            <person name="Mavromatis K."/>
            <person name="Markowitz V."/>
            <person name="Szeto E."/>
            <person name="Ivanova N."/>
            <person name="Pagani I."/>
            <person name="Pati A."/>
            <person name="Goodwin L."/>
            <person name="Nordberg H.P."/>
            <person name="Cantor M.N."/>
            <person name="Hua S.X."/>
            <person name="Woyke T."/>
            <person name="Kerfeld C.A."/>
        </authorList>
    </citation>
    <scope>NUCLEOTIDE SEQUENCE [LARGE SCALE GENOMIC DNA]</scope>
    <source>
        <strain evidence="1 2">PCC 7113</strain>
        <plasmid evidence="1 2">pMIC7113.07</plasmid>
    </source>
</reference>
<keyword evidence="2" id="KW-1185">Reference proteome</keyword>
<dbReference type="EMBL" id="CP003637">
    <property type="protein sequence ID" value="AFZ22345.1"/>
    <property type="molecule type" value="Genomic_DNA"/>
</dbReference>
<keyword evidence="1" id="KW-0614">Plasmid</keyword>
<organism evidence="1 2">
    <name type="scientific">Allocoleopsis franciscana PCC 7113</name>
    <dbReference type="NCBI Taxonomy" id="1173027"/>
    <lineage>
        <taxon>Bacteria</taxon>
        <taxon>Bacillati</taxon>
        <taxon>Cyanobacteriota</taxon>
        <taxon>Cyanophyceae</taxon>
        <taxon>Coleofasciculales</taxon>
        <taxon>Coleofasciculaceae</taxon>
        <taxon>Allocoleopsis</taxon>
        <taxon>Allocoleopsis franciscana</taxon>
    </lineage>
</organism>
<dbReference type="KEGG" id="mic:Mic7113_6785"/>
<accession>K9WPM5</accession>
<evidence type="ECO:0000313" key="2">
    <source>
        <dbReference type="Proteomes" id="UP000010471"/>
    </source>
</evidence>
<gene>
    <name evidence="1" type="ORF">Mic7113_6785</name>
</gene>
<evidence type="ECO:0000313" key="1">
    <source>
        <dbReference type="EMBL" id="AFZ22345.1"/>
    </source>
</evidence>
<dbReference type="RefSeq" id="WP_015211589.1">
    <property type="nucleotide sequence ID" value="NC_019762.1"/>
</dbReference>
<geneLocation type="plasmid" evidence="1 2">
    <name>pMIC7113.07</name>
</geneLocation>
<dbReference type="Proteomes" id="UP000010471">
    <property type="component" value="Plasmid pMIC7113.07"/>
</dbReference>
<name>K9WPM5_9CYAN</name>